<proteinExistence type="predicted"/>
<protein>
    <submittedName>
        <fullName evidence="1">Uncharacterized protein</fullName>
    </submittedName>
</protein>
<sequence>MSARLVPAVGGGWKVKQLRPCTEMELQEGNTKAAEHIDSLCKATRLRTKGSSHPSYPTSYVPEYSIPLAHPDWCVNSHMSEDIWDGSPSLFSSTAPIGPHFKIDSERRGVQRYSFSFPDTGARIDWCAVYVSEEERYNIAQLHMEAASLLADGAFGFPDVVATESKYLPVGWGTLACGKSGHRAKRMYVLPASLEPDSVQVENRLRLPYARAQAPFVVPLVKRAAPWLGVAARAFATDPTADSLSNVDDFFDFPPRSWQSCADSQPHLQGHQLAFKLRGVPAGCPLSVAERLPATAGSDTAAMHTDGDDDGLGTIVYLNHKSAAVASDVGMPHADLVVASGRAGGRLVRIQTFSPNHVVCCRMDFRNCAHGNVARDVNSTIPPVKGVSQLRMIHYNRTEISQVVQYYRKNPSVRMLEGDRKSYLLTERRSLGIE</sequence>
<gene>
    <name evidence="1" type="ORF">PCAR00345_LOCUS34011</name>
</gene>
<reference evidence="1" key="1">
    <citation type="submission" date="2021-01" db="EMBL/GenBank/DDBJ databases">
        <authorList>
            <person name="Corre E."/>
            <person name="Pelletier E."/>
            <person name="Niang G."/>
            <person name="Scheremetjew M."/>
            <person name="Finn R."/>
            <person name="Kale V."/>
            <person name="Holt S."/>
            <person name="Cochrane G."/>
            <person name="Meng A."/>
            <person name="Brown T."/>
            <person name="Cohen L."/>
        </authorList>
    </citation>
    <scope>NUCLEOTIDE SEQUENCE</scope>
    <source>
        <strain evidence="1">CCMP645</strain>
    </source>
</reference>
<organism evidence="1">
    <name type="scientific">Chrysotila carterae</name>
    <name type="common">Marine alga</name>
    <name type="synonym">Syracosphaera carterae</name>
    <dbReference type="NCBI Taxonomy" id="13221"/>
    <lineage>
        <taxon>Eukaryota</taxon>
        <taxon>Haptista</taxon>
        <taxon>Haptophyta</taxon>
        <taxon>Prymnesiophyceae</taxon>
        <taxon>Isochrysidales</taxon>
        <taxon>Isochrysidaceae</taxon>
        <taxon>Chrysotila</taxon>
    </lineage>
</organism>
<dbReference type="EMBL" id="HBIZ01053155">
    <property type="protein sequence ID" value="CAE0781347.1"/>
    <property type="molecule type" value="Transcribed_RNA"/>
</dbReference>
<dbReference type="AlphaFoldDB" id="A0A7S4F9N4"/>
<accession>A0A7S4F9N4</accession>
<evidence type="ECO:0000313" key="1">
    <source>
        <dbReference type="EMBL" id="CAE0781347.1"/>
    </source>
</evidence>
<name>A0A7S4F9N4_CHRCT</name>